<dbReference type="InterPro" id="IPR036890">
    <property type="entry name" value="HATPase_C_sf"/>
</dbReference>
<proteinExistence type="predicted"/>
<dbReference type="InterPro" id="IPR003594">
    <property type="entry name" value="HATPase_dom"/>
</dbReference>
<protein>
    <submittedName>
        <fullName evidence="2">Anti-sigma regulatory factor</fullName>
    </submittedName>
</protein>
<dbReference type="EMBL" id="CP089982">
    <property type="protein sequence ID" value="WXA91716.1"/>
    <property type="molecule type" value="Genomic_DNA"/>
</dbReference>
<dbReference type="SMART" id="SM00387">
    <property type="entry name" value="HATPase_c"/>
    <property type="match status" value="1"/>
</dbReference>
<organism evidence="2 3">
    <name type="scientific">Pendulispora brunnea</name>
    <dbReference type="NCBI Taxonomy" id="2905690"/>
    <lineage>
        <taxon>Bacteria</taxon>
        <taxon>Pseudomonadati</taxon>
        <taxon>Myxococcota</taxon>
        <taxon>Myxococcia</taxon>
        <taxon>Myxococcales</taxon>
        <taxon>Sorangiineae</taxon>
        <taxon>Pendulisporaceae</taxon>
        <taxon>Pendulispora</taxon>
    </lineage>
</organism>
<dbReference type="CDD" id="cd16934">
    <property type="entry name" value="HATPase_RsbT-like"/>
    <property type="match status" value="1"/>
</dbReference>
<accession>A0ABZ2K5X0</accession>
<dbReference type="SUPFAM" id="SSF55874">
    <property type="entry name" value="ATPase domain of HSP90 chaperone/DNA topoisomerase II/histidine kinase"/>
    <property type="match status" value="1"/>
</dbReference>
<evidence type="ECO:0000259" key="1">
    <source>
        <dbReference type="SMART" id="SM00387"/>
    </source>
</evidence>
<dbReference type="Gene3D" id="3.30.565.10">
    <property type="entry name" value="Histidine kinase-like ATPase, C-terminal domain"/>
    <property type="match status" value="1"/>
</dbReference>
<reference evidence="2 3" key="1">
    <citation type="submission" date="2021-12" db="EMBL/GenBank/DDBJ databases">
        <title>Discovery of the Pendulisporaceae a myxobacterial family with distinct sporulation behavior and unique specialized metabolism.</title>
        <authorList>
            <person name="Garcia R."/>
            <person name="Popoff A."/>
            <person name="Bader C.D."/>
            <person name="Loehr J."/>
            <person name="Walesch S."/>
            <person name="Walt C."/>
            <person name="Boldt J."/>
            <person name="Bunk B."/>
            <person name="Haeckl F.J.F.P.J."/>
            <person name="Gunesch A.P."/>
            <person name="Birkelbach J."/>
            <person name="Nuebel U."/>
            <person name="Pietschmann T."/>
            <person name="Bach T."/>
            <person name="Mueller R."/>
        </authorList>
    </citation>
    <scope>NUCLEOTIDE SEQUENCE [LARGE SCALE GENOMIC DNA]</scope>
    <source>
        <strain evidence="2 3">MSr12523</strain>
    </source>
</reference>
<dbReference type="Proteomes" id="UP001379533">
    <property type="component" value="Chromosome"/>
</dbReference>
<sequence length="138" mass="14898">MAESVLEHHEMQIQNEDDIVLVRRKARDIAQACGFDIFAVSAVTTAASELARNVWVHAGQGIAFVERLADGARSGVRVVFKDEGPGIPDVERVLSGGYSTAKSMGLGLSGSRRLVDEFSIESTVGQGTTVTFVKWTPY</sequence>
<dbReference type="RefSeq" id="WP_394842339.1">
    <property type="nucleotide sequence ID" value="NZ_CP089982.1"/>
</dbReference>
<evidence type="ECO:0000313" key="3">
    <source>
        <dbReference type="Proteomes" id="UP001379533"/>
    </source>
</evidence>
<evidence type="ECO:0000313" key="2">
    <source>
        <dbReference type="EMBL" id="WXA91716.1"/>
    </source>
</evidence>
<feature type="domain" description="Histidine kinase/HSP90-like ATPase" evidence="1">
    <location>
        <begin position="38"/>
        <end position="138"/>
    </location>
</feature>
<name>A0ABZ2K5X0_9BACT</name>
<keyword evidence="3" id="KW-1185">Reference proteome</keyword>
<dbReference type="Pfam" id="PF13581">
    <property type="entry name" value="HATPase_c_2"/>
    <property type="match status" value="1"/>
</dbReference>
<gene>
    <name evidence="2" type="ORF">LZC95_35355</name>
</gene>